<dbReference type="EC" id="1.1.1.25" evidence="2 8"/>
<dbReference type="EMBL" id="RSFA01000004">
    <property type="protein sequence ID" value="RSD32781.1"/>
    <property type="molecule type" value="Genomic_DNA"/>
</dbReference>
<keyword evidence="6 8" id="KW-0057">Aromatic amino acid biosynthesis</keyword>
<dbReference type="InterPro" id="IPR036291">
    <property type="entry name" value="NAD(P)-bd_dom_sf"/>
</dbReference>
<feature type="binding site" evidence="8">
    <location>
        <begin position="18"/>
        <end position="20"/>
    </location>
    <ligand>
        <name>shikimate</name>
        <dbReference type="ChEBI" id="CHEBI:36208"/>
    </ligand>
</feature>
<dbReference type="GO" id="GO:0004764">
    <property type="term" value="F:shikimate 3-dehydrogenase (NADP+) activity"/>
    <property type="evidence" value="ECO:0007669"/>
    <property type="project" value="UniProtKB-UniRule"/>
</dbReference>
<dbReference type="NCBIfam" id="NF001310">
    <property type="entry name" value="PRK00258.1-2"/>
    <property type="match status" value="1"/>
</dbReference>
<evidence type="ECO:0000256" key="5">
    <source>
        <dbReference type="ARBA" id="ARBA00023002"/>
    </source>
</evidence>
<keyword evidence="5 8" id="KW-0560">Oxidoreductase</keyword>
<evidence type="ECO:0000313" key="12">
    <source>
        <dbReference type="EMBL" id="RSD32781.1"/>
    </source>
</evidence>
<evidence type="ECO:0000256" key="6">
    <source>
        <dbReference type="ARBA" id="ARBA00023141"/>
    </source>
</evidence>
<dbReference type="OrthoDB" id="9776868at2"/>
<dbReference type="GO" id="GO:0019632">
    <property type="term" value="P:shikimate metabolic process"/>
    <property type="evidence" value="ECO:0007669"/>
    <property type="project" value="InterPro"/>
</dbReference>
<dbReference type="PANTHER" id="PTHR21089:SF1">
    <property type="entry name" value="BIFUNCTIONAL 3-DEHYDROQUINATE DEHYDRATASE_SHIKIMATE DEHYDROGENASE, CHLOROPLASTIC"/>
    <property type="match status" value="1"/>
</dbReference>
<comment type="caution">
    <text evidence="12">The sequence shown here is derived from an EMBL/GenBank/DDBJ whole genome shotgun (WGS) entry which is preliminary data.</text>
</comment>
<feature type="binding site" evidence="8">
    <location>
        <position position="219"/>
    </location>
    <ligand>
        <name>shikimate</name>
        <dbReference type="ChEBI" id="CHEBI:36208"/>
    </ligand>
</feature>
<dbReference type="HAMAP" id="MF_00222">
    <property type="entry name" value="Shikimate_DH_AroE"/>
    <property type="match status" value="1"/>
</dbReference>
<evidence type="ECO:0000256" key="3">
    <source>
        <dbReference type="ARBA" id="ARBA00022605"/>
    </source>
</evidence>
<dbReference type="Proteomes" id="UP000269041">
    <property type="component" value="Unassembled WGS sequence"/>
</dbReference>
<comment type="function">
    <text evidence="8">Involved in the biosynthesis of the chorismate, which leads to the biosynthesis of aromatic amino acids. Catalyzes the reversible NADPH linked reduction of 3-dehydroshikimate (DHSA) to yield shikimate (SA).</text>
</comment>
<feature type="binding site" evidence="8">
    <location>
        <position position="65"/>
    </location>
    <ligand>
        <name>shikimate</name>
        <dbReference type="ChEBI" id="CHEBI:36208"/>
    </ligand>
</feature>
<dbReference type="PANTHER" id="PTHR21089">
    <property type="entry name" value="SHIKIMATE DEHYDROGENASE"/>
    <property type="match status" value="1"/>
</dbReference>
<dbReference type="Gene3D" id="3.40.50.10860">
    <property type="entry name" value="Leucine Dehydrogenase, chain A, domain 1"/>
    <property type="match status" value="1"/>
</dbReference>
<evidence type="ECO:0000256" key="2">
    <source>
        <dbReference type="ARBA" id="ARBA00012962"/>
    </source>
</evidence>
<evidence type="ECO:0000256" key="8">
    <source>
        <dbReference type="HAMAP-Rule" id="MF_00222"/>
    </source>
</evidence>
<dbReference type="Gene3D" id="3.40.50.720">
    <property type="entry name" value="NAD(P)-binding Rossmann-like Domain"/>
    <property type="match status" value="1"/>
</dbReference>
<dbReference type="Pfam" id="PF01488">
    <property type="entry name" value="Shikimate_DH"/>
    <property type="match status" value="1"/>
</dbReference>
<dbReference type="RefSeq" id="WP_125319607.1">
    <property type="nucleotide sequence ID" value="NZ_AP024889.1"/>
</dbReference>
<dbReference type="Pfam" id="PF18317">
    <property type="entry name" value="SDH_C"/>
    <property type="match status" value="1"/>
</dbReference>
<feature type="domain" description="Quinate/shikimate 5-dehydrogenase/glutamyl-tRNA reductase" evidence="9">
    <location>
        <begin position="120"/>
        <end position="195"/>
    </location>
</feature>
<feature type="binding site" evidence="8">
    <location>
        <position position="241"/>
    </location>
    <ligand>
        <name>NADP(+)</name>
        <dbReference type="ChEBI" id="CHEBI:58349"/>
    </ligand>
</feature>
<feature type="binding site" evidence="8">
    <location>
        <begin position="130"/>
        <end position="134"/>
    </location>
    <ligand>
        <name>NADP(+)</name>
        <dbReference type="ChEBI" id="CHEBI:58349"/>
    </ligand>
</feature>
<dbReference type="GO" id="GO:0009423">
    <property type="term" value="P:chorismate biosynthetic process"/>
    <property type="evidence" value="ECO:0007669"/>
    <property type="project" value="UniProtKB-UniRule"/>
</dbReference>
<dbReference type="SUPFAM" id="SSF51735">
    <property type="entry name" value="NAD(P)-binding Rossmann-fold domains"/>
    <property type="match status" value="1"/>
</dbReference>
<accession>A0A3R9FPJ1</accession>
<evidence type="ECO:0000256" key="4">
    <source>
        <dbReference type="ARBA" id="ARBA00022857"/>
    </source>
</evidence>
<comment type="subunit">
    <text evidence="8">Homodimer.</text>
</comment>
<dbReference type="SUPFAM" id="SSF53223">
    <property type="entry name" value="Aminoacid dehydrogenase-like, N-terminal domain"/>
    <property type="match status" value="1"/>
</dbReference>
<dbReference type="AlphaFoldDB" id="A0A3R9FPJ1"/>
<dbReference type="CDD" id="cd01065">
    <property type="entry name" value="NAD_bind_Shikimate_DH"/>
    <property type="match status" value="1"/>
</dbReference>
<keyword evidence="13" id="KW-1185">Reference proteome</keyword>
<feature type="binding site" evidence="8">
    <location>
        <position position="248"/>
    </location>
    <ligand>
        <name>shikimate</name>
        <dbReference type="ChEBI" id="CHEBI:36208"/>
    </ligand>
</feature>
<feature type="binding site" evidence="8">
    <location>
        <begin position="154"/>
        <end position="159"/>
    </location>
    <ligand>
        <name>NADP(+)</name>
        <dbReference type="ChEBI" id="CHEBI:58349"/>
    </ligand>
</feature>
<feature type="domain" description="Shikimate dehydrogenase substrate binding N-terminal" evidence="10">
    <location>
        <begin position="10"/>
        <end position="92"/>
    </location>
</feature>
<dbReference type="FunFam" id="3.40.50.720:FF:000104">
    <property type="entry name" value="Shikimate dehydrogenase (NADP(+))"/>
    <property type="match status" value="1"/>
</dbReference>
<dbReference type="InterPro" id="IPR046346">
    <property type="entry name" value="Aminoacid_DH-like_N_sf"/>
</dbReference>
<dbReference type="GO" id="GO:0008652">
    <property type="term" value="P:amino acid biosynthetic process"/>
    <property type="evidence" value="ECO:0007669"/>
    <property type="project" value="UniProtKB-KW"/>
</dbReference>
<protein>
    <recommendedName>
        <fullName evidence="2 8">Shikimate dehydrogenase (NADP(+))</fullName>
        <shortName evidence="8">SDH</shortName>
        <ecNumber evidence="2 8">1.1.1.25</ecNumber>
    </recommendedName>
</protein>
<evidence type="ECO:0000259" key="10">
    <source>
        <dbReference type="Pfam" id="PF08501"/>
    </source>
</evidence>
<dbReference type="NCBIfam" id="TIGR00507">
    <property type="entry name" value="aroE"/>
    <property type="match status" value="1"/>
</dbReference>
<feature type="binding site" evidence="8">
    <location>
        <position position="81"/>
    </location>
    <ligand>
        <name>NADP(+)</name>
        <dbReference type="ChEBI" id="CHEBI:58349"/>
    </ligand>
</feature>
<keyword evidence="3 8" id="KW-0028">Amino-acid biosynthesis</keyword>
<comment type="pathway">
    <text evidence="1 8">Metabolic intermediate biosynthesis; chorismate biosynthesis; chorismate from D-erythrose 4-phosphate and phosphoenolpyruvate: step 4/7.</text>
</comment>
<organism evidence="12 13">
    <name type="scientific">Vibrio pectenicida</name>
    <dbReference type="NCBI Taxonomy" id="62763"/>
    <lineage>
        <taxon>Bacteria</taxon>
        <taxon>Pseudomonadati</taxon>
        <taxon>Pseudomonadota</taxon>
        <taxon>Gammaproteobacteria</taxon>
        <taxon>Vibrionales</taxon>
        <taxon>Vibrionaceae</taxon>
        <taxon>Vibrio</taxon>
    </lineage>
</organism>
<feature type="binding site" evidence="8">
    <location>
        <position position="90"/>
    </location>
    <ligand>
        <name>shikimate</name>
        <dbReference type="ChEBI" id="CHEBI:36208"/>
    </ligand>
</feature>
<dbReference type="UniPathway" id="UPA00053">
    <property type="reaction ID" value="UER00087"/>
</dbReference>
<dbReference type="Pfam" id="PF08501">
    <property type="entry name" value="Shikimate_dh_N"/>
    <property type="match status" value="1"/>
</dbReference>
<name>A0A3R9FPJ1_9VIBR</name>
<evidence type="ECO:0000313" key="13">
    <source>
        <dbReference type="Proteomes" id="UP000269041"/>
    </source>
</evidence>
<gene>
    <name evidence="8" type="primary">aroE</name>
    <name evidence="12" type="ORF">EJA03_02205</name>
</gene>
<dbReference type="GO" id="GO:0005829">
    <property type="term" value="C:cytosol"/>
    <property type="evidence" value="ECO:0007669"/>
    <property type="project" value="TreeGrafter"/>
</dbReference>
<feature type="domain" description="SDH C-terminal" evidence="11">
    <location>
        <begin position="241"/>
        <end position="271"/>
    </location>
</feature>
<keyword evidence="4 8" id="KW-0521">NADP</keyword>
<dbReference type="InterPro" id="IPR011342">
    <property type="entry name" value="Shikimate_DH"/>
</dbReference>
<comment type="catalytic activity">
    <reaction evidence="7 8">
        <text>shikimate + NADP(+) = 3-dehydroshikimate + NADPH + H(+)</text>
        <dbReference type="Rhea" id="RHEA:17737"/>
        <dbReference type="ChEBI" id="CHEBI:15378"/>
        <dbReference type="ChEBI" id="CHEBI:16630"/>
        <dbReference type="ChEBI" id="CHEBI:36208"/>
        <dbReference type="ChEBI" id="CHEBI:57783"/>
        <dbReference type="ChEBI" id="CHEBI:58349"/>
        <dbReference type="EC" id="1.1.1.25"/>
    </reaction>
</comment>
<dbReference type="InterPro" id="IPR041121">
    <property type="entry name" value="SDH_C"/>
</dbReference>
<dbReference type="GO" id="GO:0050661">
    <property type="term" value="F:NADP binding"/>
    <property type="evidence" value="ECO:0007669"/>
    <property type="project" value="InterPro"/>
</dbReference>
<reference evidence="12 13" key="1">
    <citation type="submission" date="2018-12" db="EMBL/GenBank/DDBJ databases">
        <title>Genomic taxonomy of the Vibrionaceae family.</title>
        <authorList>
            <person name="Gomez-Gil B."/>
            <person name="Enciso-Ibarra K."/>
        </authorList>
    </citation>
    <scope>NUCLEOTIDE SEQUENCE [LARGE SCALE GENOMIC DNA]</scope>
    <source>
        <strain evidence="12 13">CAIM 594</strain>
    </source>
</reference>
<dbReference type="InterPro" id="IPR013708">
    <property type="entry name" value="Shikimate_DH-bd_N"/>
</dbReference>
<evidence type="ECO:0000256" key="1">
    <source>
        <dbReference type="ARBA" id="ARBA00004871"/>
    </source>
</evidence>
<feature type="binding site" evidence="8">
    <location>
        <position position="106"/>
    </location>
    <ligand>
        <name>shikimate</name>
        <dbReference type="ChEBI" id="CHEBI:36208"/>
    </ligand>
</feature>
<evidence type="ECO:0000259" key="9">
    <source>
        <dbReference type="Pfam" id="PF01488"/>
    </source>
</evidence>
<sequence length="278" mass="29987">MTEQSACYAVFGNPINQSKSPFIHTLFAQQTKQPMTYTAEQAPIDGFEAAVKAFFSKGGNGCNVTVPFKEQAFRLATQLTERAQLAGAVNTLKKLSCGQILGDNTDGEGLVQDLLRCDVTLEDSRVLLIGAGGATRGVIKPLLEHNPAEIVITNRTYSKAQKLAEIFQPYGGVVAQEMSAVSDAYDVIINSTSASLTGDIPTISADIFSTYSVAYDMMYGRGNTSFNQWALDNGTTSVFDGLGMLVGQAAESFFLWRGIRPEVQTVLDTLKSHLEDVS</sequence>
<evidence type="ECO:0000256" key="7">
    <source>
        <dbReference type="ARBA" id="ARBA00049442"/>
    </source>
</evidence>
<evidence type="ECO:0000259" key="11">
    <source>
        <dbReference type="Pfam" id="PF18317"/>
    </source>
</evidence>
<proteinExistence type="inferred from homology"/>
<dbReference type="InterPro" id="IPR006151">
    <property type="entry name" value="Shikm_DH/Glu-tRNA_Rdtase"/>
</dbReference>
<feature type="active site" description="Proton acceptor" evidence="8">
    <location>
        <position position="69"/>
    </location>
</feature>
<dbReference type="InterPro" id="IPR022893">
    <property type="entry name" value="Shikimate_DH_fam"/>
</dbReference>
<feature type="binding site" evidence="8">
    <location>
        <position position="217"/>
    </location>
    <ligand>
        <name>NADP(+)</name>
        <dbReference type="ChEBI" id="CHEBI:58349"/>
    </ligand>
</feature>
<comment type="similarity">
    <text evidence="8">Belongs to the shikimate dehydrogenase family.</text>
</comment>
<dbReference type="GO" id="GO:0009073">
    <property type="term" value="P:aromatic amino acid family biosynthetic process"/>
    <property type="evidence" value="ECO:0007669"/>
    <property type="project" value="UniProtKB-KW"/>
</dbReference>
<dbReference type="FunFam" id="3.40.50.10860:FF:000006">
    <property type="entry name" value="Shikimate dehydrogenase (NADP(+))"/>
    <property type="match status" value="1"/>
</dbReference>